<dbReference type="InterPro" id="IPR006162">
    <property type="entry name" value="Ppantetheine_attach_site"/>
</dbReference>
<feature type="active site" description="Proton acceptor; for dehydratase activity" evidence="5">
    <location>
        <position position="262"/>
    </location>
</feature>
<dbReference type="InterPro" id="IPR020806">
    <property type="entry name" value="PKS_PP-bd"/>
</dbReference>
<dbReference type="Gene3D" id="3.30.70.250">
    <property type="entry name" value="Malonyl-CoA ACP transacylase, ACP-binding"/>
    <property type="match status" value="1"/>
</dbReference>
<organism evidence="8 9">
    <name type="scientific">Dactylosporangium sucinum</name>
    <dbReference type="NCBI Taxonomy" id="1424081"/>
    <lineage>
        <taxon>Bacteria</taxon>
        <taxon>Bacillati</taxon>
        <taxon>Actinomycetota</taxon>
        <taxon>Actinomycetes</taxon>
        <taxon>Micromonosporales</taxon>
        <taxon>Micromonosporaceae</taxon>
        <taxon>Dactylosporangium</taxon>
    </lineage>
</organism>
<dbReference type="InterPro" id="IPR013968">
    <property type="entry name" value="PKS_KR"/>
</dbReference>
<dbReference type="InterPro" id="IPR042104">
    <property type="entry name" value="PKS_dehydratase_sf"/>
</dbReference>
<proteinExistence type="predicted"/>
<accession>A0A917UFY8</accession>
<dbReference type="Pfam" id="PF14765">
    <property type="entry name" value="PS-DH"/>
    <property type="match status" value="1"/>
</dbReference>
<dbReference type="Gene3D" id="1.10.1200.10">
    <property type="entry name" value="ACP-like"/>
    <property type="match status" value="1"/>
</dbReference>
<dbReference type="PANTHER" id="PTHR43775">
    <property type="entry name" value="FATTY ACID SYNTHASE"/>
    <property type="match status" value="1"/>
</dbReference>
<dbReference type="SUPFAM" id="SSF55048">
    <property type="entry name" value="Probable ACP-binding domain of malonyl-CoA ACP transacylase"/>
    <property type="match status" value="1"/>
</dbReference>
<dbReference type="InterPro" id="IPR020807">
    <property type="entry name" value="PKS_DH"/>
</dbReference>
<name>A0A917UFY8_9ACTN</name>
<comment type="caution">
    <text evidence="8">The sequence shown here is derived from an EMBL/GenBank/DDBJ whole genome shotgun (WGS) entry which is preliminary data.</text>
</comment>
<dbReference type="CDD" id="cd08956">
    <property type="entry name" value="KR_3_FAS_SDR_x"/>
    <property type="match status" value="1"/>
</dbReference>
<dbReference type="GO" id="GO:0031177">
    <property type="term" value="F:phosphopantetheine binding"/>
    <property type="evidence" value="ECO:0007669"/>
    <property type="project" value="InterPro"/>
</dbReference>
<dbReference type="SMART" id="SM00827">
    <property type="entry name" value="PKS_AT"/>
    <property type="match status" value="1"/>
</dbReference>
<dbReference type="Pfam" id="PF08659">
    <property type="entry name" value="KR"/>
    <property type="match status" value="1"/>
</dbReference>
<keyword evidence="2" id="KW-0597">Phosphoprotein</keyword>
<reference evidence="8" key="2">
    <citation type="submission" date="2020-09" db="EMBL/GenBank/DDBJ databases">
        <authorList>
            <person name="Sun Q."/>
            <person name="Ohkuma M."/>
        </authorList>
    </citation>
    <scope>NUCLEOTIDE SEQUENCE</scope>
    <source>
        <strain evidence="8">JCM 19831</strain>
    </source>
</reference>
<dbReference type="InterPro" id="IPR049551">
    <property type="entry name" value="PKS_DH_C"/>
</dbReference>
<evidence type="ECO:0000256" key="4">
    <source>
        <dbReference type="ARBA" id="ARBA00023315"/>
    </source>
</evidence>
<dbReference type="Proteomes" id="UP000642070">
    <property type="component" value="Unassembled WGS sequence"/>
</dbReference>
<keyword evidence="4" id="KW-0012">Acyltransferase</keyword>
<evidence type="ECO:0008006" key="10">
    <source>
        <dbReference type="Google" id="ProtNLM"/>
    </source>
</evidence>
<keyword evidence="9" id="KW-1185">Reference proteome</keyword>
<dbReference type="SMART" id="SM01294">
    <property type="entry name" value="PKS_PP_betabranch"/>
    <property type="match status" value="1"/>
</dbReference>
<dbReference type="Gene3D" id="3.40.366.10">
    <property type="entry name" value="Malonyl-Coenzyme A Acyl Carrier Protein, domain 2"/>
    <property type="match status" value="1"/>
</dbReference>
<dbReference type="SUPFAM" id="SSF47336">
    <property type="entry name" value="ACP-like"/>
    <property type="match status" value="1"/>
</dbReference>
<evidence type="ECO:0000313" key="8">
    <source>
        <dbReference type="EMBL" id="GGM90176.1"/>
    </source>
</evidence>
<dbReference type="InterPro" id="IPR009081">
    <property type="entry name" value="PP-bd_ACP"/>
</dbReference>
<evidence type="ECO:0000259" key="6">
    <source>
        <dbReference type="PROSITE" id="PS50075"/>
    </source>
</evidence>
<dbReference type="GO" id="GO:0006633">
    <property type="term" value="P:fatty acid biosynthetic process"/>
    <property type="evidence" value="ECO:0007669"/>
    <property type="project" value="TreeGrafter"/>
</dbReference>
<dbReference type="Pfam" id="PF22953">
    <property type="entry name" value="SpnB_Rossmann"/>
    <property type="match status" value="1"/>
</dbReference>
<dbReference type="GO" id="GO:0004312">
    <property type="term" value="F:fatty acid synthase activity"/>
    <property type="evidence" value="ECO:0007669"/>
    <property type="project" value="TreeGrafter"/>
</dbReference>
<dbReference type="Pfam" id="PF00698">
    <property type="entry name" value="Acyl_transf_1"/>
    <property type="match status" value="1"/>
</dbReference>
<dbReference type="Gene3D" id="3.40.50.720">
    <property type="entry name" value="NAD(P)-binding Rossmann-like Domain"/>
    <property type="match status" value="1"/>
</dbReference>
<reference evidence="8" key="1">
    <citation type="journal article" date="2014" name="Int. J. Syst. Evol. Microbiol.">
        <title>Complete genome sequence of Corynebacterium casei LMG S-19264T (=DSM 44701T), isolated from a smear-ripened cheese.</title>
        <authorList>
            <consortium name="US DOE Joint Genome Institute (JGI-PGF)"/>
            <person name="Walter F."/>
            <person name="Albersmeier A."/>
            <person name="Kalinowski J."/>
            <person name="Ruckert C."/>
        </authorList>
    </citation>
    <scope>NUCLEOTIDE SEQUENCE</scope>
    <source>
        <strain evidence="8">JCM 19831</strain>
    </source>
</reference>
<feature type="domain" description="Carrier" evidence="6">
    <location>
        <begin position="981"/>
        <end position="1056"/>
    </location>
</feature>
<evidence type="ECO:0000259" key="7">
    <source>
        <dbReference type="PROSITE" id="PS52019"/>
    </source>
</evidence>
<dbReference type="SMART" id="SM00822">
    <property type="entry name" value="PKS_KR"/>
    <property type="match status" value="1"/>
</dbReference>
<dbReference type="PROSITE" id="PS52019">
    <property type="entry name" value="PKS_MFAS_DH"/>
    <property type="match status" value="1"/>
</dbReference>
<dbReference type="Pfam" id="PF21089">
    <property type="entry name" value="PKS_DH_N"/>
    <property type="match status" value="1"/>
</dbReference>
<dbReference type="SUPFAM" id="SSF52151">
    <property type="entry name" value="FabD/lysophospholipase-like"/>
    <property type="match status" value="1"/>
</dbReference>
<dbReference type="Gene3D" id="3.10.129.110">
    <property type="entry name" value="Polyketide synthase dehydratase"/>
    <property type="match status" value="1"/>
</dbReference>
<dbReference type="InterPro" id="IPR049552">
    <property type="entry name" value="PKS_DH_N"/>
</dbReference>
<feature type="active site" description="Proton donor; for dehydratase activity" evidence="5">
    <location>
        <position position="425"/>
    </location>
</feature>
<evidence type="ECO:0000256" key="5">
    <source>
        <dbReference type="PROSITE-ProRule" id="PRU01363"/>
    </source>
</evidence>
<protein>
    <recommendedName>
        <fullName evidence="10">Carrier domain-containing protein</fullName>
    </recommendedName>
</protein>
<dbReference type="SUPFAM" id="SSF51735">
    <property type="entry name" value="NAD(P)-binding Rossmann-fold domains"/>
    <property type="match status" value="2"/>
</dbReference>
<evidence type="ECO:0000256" key="1">
    <source>
        <dbReference type="ARBA" id="ARBA00022450"/>
    </source>
</evidence>
<feature type="region of interest" description="N-terminal hotdog fold" evidence="5">
    <location>
        <begin position="230"/>
        <end position="353"/>
    </location>
</feature>
<dbReference type="PANTHER" id="PTHR43775:SF51">
    <property type="entry name" value="INACTIVE PHENOLPHTHIOCEROL SYNTHESIS POLYKETIDE SYNTHASE TYPE I PKS1-RELATED"/>
    <property type="match status" value="1"/>
</dbReference>
<dbReference type="EMBL" id="BMPI01000139">
    <property type="protein sequence ID" value="GGM90176.1"/>
    <property type="molecule type" value="Genomic_DNA"/>
</dbReference>
<dbReference type="AlphaFoldDB" id="A0A917UFY8"/>
<dbReference type="InterPro" id="IPR036736">
    <property type="entry name" value="ACP-like_sf"/>
</dbReference>
<dbReference type="InterPro" id="IPR014043">
    <property type="entry name" value="Acyl_transferase_dom"/>
</dbReference>
<dbReference type="Pfam" id="PF00550">
    <property type="entry name" value="PP-binding"/>
    <property type="match status" value="1"/>
</dbReference>
<dbReference type="PROSITE" id="PS50075">
    <property type="entry name" value="CARRIER"/>
    <property type="match status" value="1"/>
</dbReference>
<gene>
    <name evidence="8" type="ORF">GCM10007977_110280</name>
</gene>
<dbReference type="InterPro" id="IPR055123">
    <property type="entry name" value="SpnB-like_Rossmann"/>
</dbReference>
<dbReference type="Gene3D" id="3.30.70.3290">
    <property type="match status" value="1"/>
</dbReference>
<evidence type="ECO:0000256" key="3">
    <source>
        <dbReference type="ARBA" id="ARBA00022679"/>
    </source>
</evidence>
<dbReference type="InterPro" id="IPR049900">
    <property type="entry name" value="PKS_mFAS_DH"/>
</dbReference>
<dbReference type="InterPro" id="IPR016035">
    <property type="entry name" value="Acyl_Trfase/lysoPLipase"/>
</dbReference>
<dbReference type="SMART" id="SM00826">
    <property type="entry name" value="PKS_DH"/>
    <property type="match status" value="1"/>
</dbReference>
<dbReference type="InterPro" id="IPR016036">
    <property type="entry name" value="Malonyl_transacylase_ACP-bd"/>
</dbReference>
<dbReference type="InterPro" id="IPR001227">
    <property type="entry name" value="Ac_transferase_dom_sf"/>
</dbReference>
<sequence length="1137" mass="117649">MVAVRARALRELAGTGAMASVAASAERVQGWLAEGISIAAVNGPESVVVSGPPEAVHAWAATLEVPTRVLDVDYASHGPMVEAIEAALREQLADVRPREALLGWYSTVFERWMAGTEADGGYWYTNLREQVRFAPVVEALVAEGYTAFVEASGHPVLAVGIVDVVPAVTGTLRRDEPERRQFLAAAGALHTAGVTVDWPKLLGGAGRPVDLPTYAFERTRYWIDRSGPERGLLDAAVALAGGQGCVLTGRLSLTAQPWLAEHVVGGVVMVPGAALVELAVRAGDEAGCGTIRELTPYEPLLVPEQGTVQLQVTVGGAGEDGGRRVGVYSRPDGSDGDWIRHAEGILAPASDEAPPSPDGPVADAVAVSVDAAYELLAEAGLAYGPAFRGLLEVRRAGDDVYAEVALPPEVADRATTFGIHPILLDLTVQAWLAAGGLADGAAQVPVAWSGVRLWSTGADRLTVRVRALPGGALGIVASDADGRAVVTVGALTLGPAPIDQARRQGERQLRDARFTFGWAPVQPGTSDASGPWTLAGADPYGLGGLVNALGGDGPAVTVCCPAPGDDTTDPAERARQASAAALGAIQDWLAADRDDDARMVVVTRNAVAAVPGDGVADVGAAAVWGLVRCAQAEQPDAFILLDLDDGPVPVAALALAATGDEPQLAVREGQILGARLTRGTDAAMDEASWDEAGTVLVTGGTGGLGRHLVRHLATRHGVRHLLLLSRSGPTAPGAAELTEELAGLGATAEIVACDASDRAALATVLAAIPETRPLRGIVHAAGALDDGVLELLTPERFDTTLRPKANAAWHLHVLTAGLPLTAFVLFSSAAGVFGAMGQANYAAANAFLDALAAHRHALGLPANSMAWGMWAERTGLTKHMAEVDLQRVRRSTSTALSTEDGLALFDASLLAPDPVAVLFPLQLATIRAQTAATGAPAFLRALLPGGARRAAAASSTGRTDPAGRTGLAQRLQPLAPADRDRLLIELVGAEASAVLGHSGAGAIAPGQPFKELGFDSLTAVELRNRLNTLTGLRLPTTTVFDYPNLTELAAYLRGRLVRSDETDVAAVLGEIEKMAAVLGTAKLAAVDRVRITTGLQALFTGWTSGETAAAPAFDDIDIDSATDDELFNLADETFGRS</sequence>
<feature type="region of interest" description="C-terminal hotdog fold" evidence="5">
    <location>
        <begin position="364"/>
        <end position="502"/>
    </location>
</feature>
<evidence type="ECO:0000256" key="2">
    <source>
        <dbReference type="ARBA" id="ARBA00022553"/>
    </source>
</evidence>
<dbReference type="SMART" id="SM00823">
    <property type="entry name" value="PKS_PP"/>
    <property type="match status" value="1"/>
</dbReference>
<dbReference type="FunFam" id="1.10.1200.10:FF:000007">
    <property type="entry name" value="Probable polyketide synthase pks17"/>
    <property type="match status" value="1"/>
</dbReference>
<dbReference type="InterPro" id="IPR036291">
    <property type="entry name" value="NAD(P)-bd_dom_sf"/>
</dbReference>
<dbReference type="InterPro" id="IPR050091">
    <property type="entry name" value="PKS_NRPS_Biosynth_Enz"/>
</dbReference>
<feature type="domain" description="PKS/mFAS DH" evidence="7">
    <location>
        <begin position="230"/>
        <end position="502"/>
    </location>
</feature>
<keyword evidence="3" id="KW-0808">Transferase</keyword>
<dbReference type="PROSITE" id="PS00012">
    <property type="entry name" value="PHOSPHOPANTETHEINE"/>
    <property type="match status" value="1"/>
</dbReference>
<dbReference type="InterPro" id="IPR057326">
    <property type="entry name" value="KR_dom"/>
</dbReference>
<keyword evidence="1" id="KW-0596">Phosphopantetheine</keyword>
<evidence type="ECO:0000313" key="9">
    <source>
        <dbReference type="Proteomes" id="UP000642070"/>
    </source>
</evidence>